<accession>A0A136IM54</accession>
<reference evidence="2" key="1">
    <citation type="submission" date="2016-02" db="EMBL/GenBank/DDBJ databases">
        <title>Draft genome sequence of Microdochium bolleyi, a fungal endophyte of beachgrass.</title>
        <authorList>
            <consortium name="DOE Joint Genome Institute"/>
            <person name="David A.S."/>
            <person name="May G."/>
            <person name="Haridas S."/>
            <person name="Lim J."/>
            <person name="Wang M."/>
            <person name="Labutti K."/>
            <person name="Lipzen A."/>
            <person name="Barry K."/>
            <person name="Grigoriev I.V."/>
        </authorList>
    </citation>
    <scope>NUCLEOTIDE SEQUENCE [LARGE SCALE GENOMIC DNA]</scope>
    <source>
        <strain evidence="2">J235TASD1</strain>
    </source>
</reference>
<dbReference type="AlphaFoldDB" id="A0A136IM54"/>
<dbReference type="Proteomes" id="UP000070501">
    <property type="component" value="Unassembled WGS sequence"/>
</dbReference>
<dbReference type="InParanoid" id="A0A136IM54"/>
<keyword evidence="2" id="KW-1185">Reference proteome</keyword>
<name>A0A136IM54_9PEZI</name>
<dbReference type="EMBL" id="KQ964271">
    <property type="protein sequence ID" value="KXJ86042.1"/>
    <property type="molecule type" value="Genomic_DNA"/>
</dbReference>
<dbReference type="PANTHER" id="PTHR42085">
    <property type="entry name" value="F-BOX DOMAIN-CONTAINING PROTEIN"/>
    <property type="match status" value="1"/>
</dbReference>
<organism evidence="1 2">
    <name type="scientific">Microdochium bolleyi</name>
    <dbReference type="NCBI Taxonomy" id="196109"/>
    <lineage>
        <taxon>Eukaryota</taxon>
        <taxon>Fungi</taxon>
        <taxon>Dikarya</taxon>
        <taxon>Ascomycota</taxon>
        <taxon>Pezizomycotina</taxon>
        <taxon>Sordariomycetes</taxon>
        <taxon>Xylariomycetidae</taxon>
        <taxon>Xylariales</taxon>
        <taxon>Microdochiaceae</taxon>
        <taxon>Microdochium</taxon>
    </lineage>
</organism>
<dbReference type="OrthoDB" id="4785197at2759"/>
<dbReference type="PANTHER" id="PTHR42085:SF2">
    <property type="entry name" value="F-BOX DOMAIN-CONTAINING PROTEIN"/>
    <property type="match status" value="1"/>
</dbReference>
<evidence type="ECO:0000313" key="1">
    <source>
        <dbReference type="EMBL" id="KXJ86042.1"/>
    </source>
</evidence>
<dbReference type="InterPro" id="IPR038883">
    <property type="entry name" value="AN11006-like"/>
</dbReference>
<protein>
    <submittedName>
        <fullName evidence="1">Uncharacterized protein</fullName>
    </submittedName>
</protein>
<evidence type="ECO:0000313" key="2">
    <source>
        <dbReference type="Proteomes" id="UP000070501"/>
    </source>
</evidence>
<proteinExistence type="predicted"/>
<gene>
    <name evidence="1" type="ORF">Micbo1qcDRAFT_209417</name>
</gene>
<sequence length="457" mass="52089">MTRLFLAAKEPATPRKEPLSFLDLPGEVRNQVYDIYMLNHIAWAADSAAHPAPQNASNRITFESTEADTPALLGTCQQVFMELKPLAAEYLRFVVNGSRRRLDRRTALLTSRSKLSLPTRCKSELSALRHVEIEWRVDELGSQQGYSGSWGRLALALNDIDMLLRDPGRGGWMWYGRIETLRLTLRTAAGLTVRAEENPWREAREFPEEDMTRMVNLRLHCPWLRTVEFVGTFKKEWLDVTEKRLAHFNIKILRGRPSGKSSIYERHCTEVHQPAIASLLLQALIITVIRHHIANASASTFGVFRSRTTSAGNTMDPVQSHVEAASSARPSPTFLKIPAEIRLLICELYKLNYIRSASQESLISSSAHDYSDTPYGHSKIFFEKPTNESPSLLRVCKLVSREFQPTISQHLRFVFCEEEWQEQARPRRSSYLPLPARCRDMSRVRPHASAVGFEVCK</sequence>